<dbReference type="Proteomes" id="UP000276133">
    <property type="component" value="Unassembled WGS sequence"/>
</dbReference>
<comment type="caution">
    <text evidence="2">The sequence shown here is derived from an EMBL/GenBank/DDBJ whole genome shotgun (WGS) entry which is preliminary data.</text>
</comment>
<evidence type="ECO:0000313" key="2">
    <source>
        <dbReference type="EMBL" id="RNA13816.1"/>
    </source>
</evidence>
<keyword evidence="1" id="KW-0812">Transmembrane</keyword>
<gene>
    <name evidence="2" type="ORF">BpHYR1_005752</name>
</gene>
<dbReference type="AlphaFoldDB" id="A0A3M7QQZ8"/>
<protein>
    <submittedName>
        <fullName evidence="2">Uncharacterized protein</fullName>
    </submittedName>
</protein>
<name>A0A3M7QQZ8_BRAPC</name>
<sequence>MVSGLKLSMLPASLFLSLTNSLTFLILKFFARGFILLFLESIICFAELQSFCRDLIWVYKN</sequence>
<proteinExistence type="predicted"/>
<evidence type="ECO:0000313" key="3">
    <source>
        <dbReference type="Proteomes" id="UP000276133"/>
    </source>
</evidence>
<reference evidence="2 3" key="1">
    <citation type="journal article" date="2018" name="Sci. Rep.">
        <title>Genomic signatures of local adaptation to the degree of environmental predictability in rotifers.</title>
        <authorList>
            <person name="Franch-Gras L."/>
            <person name="Hahn C."/>
            <person name="Garcia-Roger E.M."/>
            <person name="Carmona M.J."/>
            <person name="Serra M."/>
            <person name="Gomez A."/>
        </authorList>
    </citation>
    <scope>NUCLEOTIDE SEQUENCE [LARGE SCALE GENOMIC DNA]</scope>
    <source>
        <strain evidence="2">HYR1</strain>
    </source>
</reference>
<dbReference type="EMBL" id="REGN01005324">
    <property type="protein sequence ID" value="RNA13816.1"/>
    <property type="molecule type" value="Genomic_DNA"/>
</dbReference>
<keyword evidence="3" id="KW-1185">Reference proteome</keyword>
<evidence type="ECO:0000256" key="1">
    <source>
        <dbReference type="SAM" id="Phobius"/>
    </source>
</evidence>
<keyword evidence="1" id="KW-1133">Transmembrane helix</keyword>
<organism evidence="2 3">
    <name type="scientific">Brachionus plicatilis</name>
    <name type="common">Marine rotifer</name>
    <name type="synonym">Brachionus muelleri</name>
    <dbReference type="NCBI Taxonomy" id="10195"/>
    <lineage>
        <taxon>Eukaryota</taxon>
        <taxon>Metazoa</taxon>
        <taxon>Spiralia</taxon>
        <taxon>Gnathifera</taxon>
        <taxon>Rotifera</taxon>
        <taxon>Eurotatoria</taxon>
        <taxon>Monogononta</taxon>
        <taxon>Pseudotrocha</taxon>
        <taxon>Ploima</taxon>
        <taxon>Brachionidae</taxon>
        <taxon>Brachionus</taxon>
    </lineage>
</organism>
<keyword evidence="1" id="KW-0472">Membrane</keyword>
<feature type="transmembrane region" description="Helical" evidence="1">
    <location>
        <begin position="12"/>
        <end position="31"/>
    </location>
</feature>
<accession>A0A3M7QQZ8</accession>